<evidence type="ECO:0000313" key="2">
    <source>
        <dbReference type="Proteomes" id="UP000186292"/>
    </source>
</evidence>
<proteinExistence type="predicted"/>
<organism evidence="1 2">
    <name type="scientific">Corynebacterium appendicis CIP 107643</name>
    <dbReference type="NCBI Taxonomy" id="1161099"/>
    <lineage>
        <taxon>Bacteria</taxon>
        <taxon>Bacillati</taxon>
        <taxon>Actinomycetota</taxon>
        <taxon>Actinomycetes</taxon>
        <taxon>Mycobacteriales</taxon>
        <taxon>Corynebacteriaceae</taxon>
        <taxon>Corynebacterium</taxon>
    </lineage>
</organism>
<dbReference type="Proteomes" id="UP000186292">
    <property type="component" value="Unassembled WGS sequence"/>
</dbReference>
<evidence type="ECO:0000313" key="1">
    <source>
        <dbReference type="EMBL" id="SIS48701.1"/>
    </source>
</evidence>
<dbReference type="EMBL" id="FTOF01000008">
    <property type="protein sequence ID" value="SIS48701.1"/>
    <property type="molecule type" value="Genomic_DNA"/>
</dbReference>
<name>A0A1N7JHH8_9CORY</name>
<sequence length="76" mass="8036">MTGYQPNDGRGSRSFSYLYLSGEFNAVYGSGTESPEKPVVEKLRCSPLRGSAKLIPTELSNIGSAKSSSSSGWSLG</sequence>
<reference evidence="2" key="1">
    <citation type="submission" date="2017-01" db="EMBL/GenBank/DDBJ databases">
        <authorList>
            <person name="Varghese N."/>
            <person name="Submissions S."/>
        </authorList>
    </citation>
    <scope>NUCLEOTIDE SEQUENCE [LARGE SCALE GENOMIC DNA]</scope>
    <source>
        <strain evidence="2">DSM 44531</strain>
    </source>
</reference>
<dbReference type="AlphaFoldDB" id="A0A1N7JHH8"/>
<keyword evidence="2" id="KW-1185">Reference proteome</keyword>
<protein>
    <submittedName>
        <fullName evidence="1">Uncharacterized protein</fullName>
    </submittedName>
</protein>
<gene>
    <name evidence="1" type="ORF">SAMN05444817_1082</name>
</gene>
<accession>A0A1N7JHH8</accession>